<dbReference type="InterPro" id="IPR006073">
    <property type="entry name" value="GTP-bd"/>
</dbReference>
<evidence type="ECO:0000256" key="5">
    <source>
        <dbReference type="ARBA" id="ARBA00023134"/>
    </source>
</evidence>
<evidence type="ECO:0000313" key="10">
    <source>
        <dbReference type="Proteomes" id="UP000790833"/>
    </source>
</evidence>
<name>A0A9P7VDZ4_9ASCO</name>
<keyword evidence="3 6" id="KW-0819">tRNA processing</keyword>
<dbReference type="FunFam" id="3.30.1360.120:FF:000007">
    <property type="entry name" value="tRNA modification GTPase GTPBP3, mitochondrial"/>
    <property type="match status" value="1"/>
</dbReference>
<sequence length="505" mass="55999">MFSRSILVGQASWLSKRSISSDTSSPTIYALSTKLGRAAIGVVRISGSQSHYIYNKLTRTTNEPKARIASLRKIYDPERDILLDEALTLYFKSPKTFTGEDLLELHLHGGNAIVKSVLQAIKKLHDPQQNINIRYAEQGEFSKRAFMNGRFDLTEVEGIREMIDAETESQRIAALASLKGDNKRLFRHWREEIVQTIALMTTIIDFGEDQHLDDSNELFDQAAARVEALEKEISTFLQRAQASDILLKGINITLLGPPNAGKSSLLNILANKEAAIVSDIAGTTRDIIDVPLDIGGYKIVVGDTAGIRAPELADKIEVEGIRRAKSKSLTGDLALAVIPVNLDLTSPEHKHFVDHIKELKELGKLILIVLNKEDLLVQENNNALKKLVNEYSKLLEIPHVQIFPVSCVSGAGLDKLNQHLIELFRAITLTDDHDPMVISTRAQDLLSNDVIYGIEQFKYWKNQDEIVLATESLRQSVEGIGKITGDTIGVEEVLGVVFSSFCIGK</sequence>
<dbReference type="InterPro" id="IPR031168">
    <property type="entry name" value="G_TrmE"/>
</dbReference>
<evidence type="ECO:0000313" key="9">
    <source>
        <dbReference type="EMBL" id="KAG7196109.1"/>
    </source>
</evidence>
<dbReference type="GO" id="GO:0030488">
    <property type="term" value="P:tRNA methylation"/>
    <property type="evidence" value="ECO:0007669"/>
    <property type="project" value="TreeGrafter"/>
</dbReference>
<dbReference type="GeneID" id="66113495"/>
<evidence type="ECO:0000256" key="2">
    <source>
        <dbReference type="ARBA" id="ARBA00011043"/>
    </source>
</evidence>
<dbReference type="Proteomes" id="UP000790833">
    <property type="component" value="Unassembled WGS sequence"/>
</dbReference>
<dbReference type="InterPro" id="IPR027417">
    <property type="entry name" value="P-loop_NTPase"/>
</dbReference>
<dbReference type="Gene3D" id="3.30.1360.120">
    <property type="entry name" value="Probable tRNA modification gtpase trme, domain 1"/>
    <property type="match status" value="1"/>
</dbReference>
<keyword evidence="10" id="KW-1185">Reference proteome</keyword>
<evidence type="ECO:0000256" key="6">
    <source>
        <dbReference type="RuleBase" id="RU003313"/>
    </source>
</evidence>
<dbReference type="SUPFAM" id="SSF52540">
    <property type="entry name" value="P-loop containing nucleoside triphosphate hydrolases"/>
    <property type="match status" value="1"/>
</dbReference>
<dbReference type="NCBIfam" id="TIGR00450">
    <property type="entry name" value="mnmE_trmE_thdF"/>
    <property type="match status" value="1"/>
</dbReference>
<keyword evidence="5 6" id="KW-0342">GTP-binding</keyword>
<gene>
    <name evidence="9" type="primary">MSS1</name>
    <name evidence="9" type="ORF">KQ657_000121</name>
</gene>
<dbReference type="CDD" id="cd04164">
    <property type="entry name" value="trmE"/>
    <property type="match status" value="1"/>
</dbReference>
<feature type="coiled-coil region" evidence="7">
    <location>
        <begin position="212"/>
        <end position="239"/>
    </location>
</feature>
<evidence type="ECO:0000259" key="8">
    <source>
        <dbReference type="PROSITE" id="PS51709"/>
    </source>
</evidence>
<dbReference type="GO" id="GO:0002098">
    <property type="term" value="P:tRNA wobble uridine modification"/>
    <property type="evidence" value="ECO:0007669"/>
    <property type="project" value="TreeGrafter"/>
</dbReference>
<dbReference type="InterPro" id="IPR027266">
    <property type="entry name" value="TrmE/GcvT-like"/>
</dbReference>
<dbReference type="InterPro" id="IPR027368">
    <property type="entry name" value="MnmE_dom2"/>
</dbReference>
<dbReference type="Pfam" id="PF12631">
    <property type="entry name" value="MnmE_helical"/>
    <property type="match status" value="1"/>
</dbReference>
<evidence type="ECO:0000256" key="1">
    <source>
        <dbReference type="ARBA" id="ARBA00004173"/>
    </source>
</evidence>
<comment type="caution">
    <text evidence="9">The sequence shown here is derived from an EMBL/GenBank/DDBJ whole genome shotgun (WGS) entry which is preliminary data.</text>
</comment>
<accession>A0A9P7VDZ4</accession>
<dbReference type="NCBIfam" id="TIGR00231">
    <property type="entry name" value="small_GTP"/>
    <property type="match status" value="1"/>
</dbReference>
<evidence type="ECO:0000256" key="7">
    <source>
        <dbReference type="SAM" id="Coils"/>
    </source>
</evidence>
<dbReference type="GO" id="GO:0005739">
    <property type="term" value="C:mitochondrion"/>
    <property type="evidence" value="ECO:0007669"/>
    <property type="project" value="UniProtKB-SubCell"/>
</dbReference>
<dbReference type="Gene3D" id="1.20.120.430">
    <property type="entry name" value="tRNA modification GTPase MnmE domain 2"/>
    <property type="match status" value="1"/>
</dbReference>
<proteinExistence type="inferred from homology"/>
<dbReference type="InterPro" id="IPR025867">
    <property type="entry name" value="MnmE_helical"/>
</dbReference>
<dbReference type="InterPro" id="IPR004520">
    <property type="entry name" value="GTPase_MnmE"/>
</dbReference>
<dbReference type="PANTHER" id="PTHR42714">
    <property type="entry name" value="TRNA MODIFICATION GTPASE GTPBP3"/>
    <property type="match status" value="1"/>
</dbReference>
<keyword evidence="7" id="KW-0175">Coiled coil</keyword>
<dbReference type="AlphaFoldDB" id="A0A9P7VDZ4"/>
<dbReference type="HAMAP" id="MF_00379">
    <property type="entry name" value="GTPase_MnmE"/>
    <property type="match status" value="1"/>
</dbReference>
<dbReference type="GO" id="GO:0003924">
    <property type="term" value="F:GTPase activity"/>
    <property type="evidence" value="ECO:0007669"/>
    <property type="project" value="InterPro"/>
</dbReference>
<dbReference type="EMBL" id="JAHMUF010000001">
    <property type="protein sequence ID" value="KAG7196109.1"/>
    <property type="molecule type" value="Genomic_DNA"/>
</dbReference>
<dbReference type="OrthoDB" id="188276at2759"/>
<dbReference type="CDD" id="cd14858">
    <property type="entry name" value="TrmE_N"/>
    <property type="match status" value="1"/>
</dbReference>
<feature type="domain" description="TrmE-type G" evidence="8">
    <location>
        <begin position="249"/>
        <end position="425"/>
    </location>
</feature>
<organism evidence="9 10">
    <name type="scientific">Scheffersomyces spartinae</name>
    <dbReference type="NCBI Taxonomy" id="45513"/>
    <lineage>
        <taxon>Eukaryota</taxon>
        <taxon>Fungi</taxon>
        <taxon>Dikarya</taxon>
        <taxon>Ascomycota</taxon>
        <taxon>Saccharomycotina</taxon>
        <taxon>Pichiomycetes</taxon>
        <taxon>Debaryomycetaceae</taxon>
        <taxon>Scheffersomyces</taxon>
    </lineage>
</organism>
<dbReference type="InterPro" id="IPR018948">
    <property type="entry name" value="GTP-bd_TrmE_N"/>
</dbReference>
<dbReference type="RefSeq" id="XP_043051654.1">
    <property type="nucleotide sequence ID" value="XM_043190977.1"/>
</dbReference>
<evidence type="ECO:0000256" key="4">
    <source>
        <dbReference type="ARBA" id="ARBA00022741"/>
    </source>
</evidence>
<dbReference type="Gene3D" id="3.40.50.300">
    <property type="entry name" value="P-loop containing nucleotide triphosphate hydrolases"/>
    <property type="match status" value="1"/>
</dbReference>
<dbReference type="PROSITE" id="PS51709">
    <property type="entry name" value="G_TRME"/>
    <property type="match status" value="1"/>
</dbReference>
<evidence type="ECO:0000256" key="3">
    <source>
        <dbReference type="ARBA" id="ARBA00022694"/>
    </source>
</evidence>
<dbReference type="InterPro" id="IPR005225">
    <property type="entry name" value="Small_GTP-bd"/>
</dbReference>
<keyword evidence="4 6" id="KW-0547">Nucleotide-binding</keyword>
<dbReference type="NCBIfam" id="NF003661">
    <property type="entry name" value="PRK05291.1-3"/>
    <property type="match status" value="1"/>
</dbReference>
<reference evidence="9" key="1">
    <citation type="submission" date="2021-03" db="EMBL/GenBank/DDBJ databases">
        <authorList>
            <person name="Palmer J.M."/>
        </authorList>
    </citation>
    <scope>NUCLEOTIDE SEQUENCE</scope>
    <source>
        <strain evidence="9">ARV_011</strain>
    </source>
</reference>
<dbReference type="Pfam" id="PF01926">
    <property type="entry name" value="MMR_HSR1"/>
    <property type="match status" value="1"/>
</dbReference>
<dbReference type="GO" id="GO:0005525">
    <property type="term" value="F:GTP binding"/>
    <property type="evidence" value="ECO:0007669"/>
    <property type="project" value="UniProtKB-KW"/>
</dbReference>
<comment type="subcellular location">
    <subcellularLocation>
        <location evidence="1">Mitochondrion</location>
    </subcellularLocation>
</comment>
<protein>
    <submittedName>
        <fullName evidence="9">Mitochondrial splicing system protein</fullName>
    </submittedName>
</protein>
<dbReference type="PANTHER" id="PTHR42714:SF2">
    <property type="entry name" value="TRNA MODIFICATION GTPASE GTPBP3, MITOCHONDRIAL"/>
    <property type="match status" value="1"/>
</dbReference>
<dbReference type="Pfam" id="PF10396">
    <property type="entry name" value="TrmE_N"/>
    <property type="match status" value="1"/>
</dbReference>
<comment type="similarity">
    <text evidence="2 6">Belongs to the TRAFAC class TrmE-Era-EngA-EngB-Septin-like GTPase superfamily. TrmE GTPase family.</text>
</comment>